<comment type="caution">
    <text evidence="7">The sequence shown here is derived from an EMBL/GenBank/DDBJ whole genome shotgun (WGS) entry which is preliminary data.</text>
</comment>
<dbReference type="InterPro" id="IPR007561">
    <property type="entry name" value="Cell_div_SepF/SepF-rel"/>
</dbReference>
<sequence>MGLKSLCQQVVNSVGGLNEDDEFETDEEFEDEEDLDEVQPARRHIAAPRRSSLGSSQADRPLKMMIVEPETFDDSQNIADYLRERKPVVINFENTPADVSKRVVDFISGATYALDGNIQKVGKDIFLCVPSNVSVDHGKREYGDFTAQLAWKTAADESEQPRS</sequence>
<comment type="similarity">
    <text evidence="5">Belongs to the SepF family.</text>
</comment>
<dbReference type="GO" id="GO:0005737">
    <property type="term" value="C:cytoplasm"/>
    <property type="evidence" value="ECO:0007669"/>
    <property type="project" value="UniProtKB-SubCell"/>
</dbReference>
<comment type="function">
    <text evidence="4 5">Cell division protein that is part of the divisome complex and is recruited early to the Z-ring. Probably stimulates Z-ring formation, perhaps through the cross-linking of FtsZ protofilaments. Its function overlaps with FtsA.</text>
</comment>
<dbReference type="GO" id="GO:0043093">
    <property type="term" value="P:FtsZ-dependent cytokinesis"/>
    <property type="evidence" value="ECO:0007669"/>
    <property type="project" value="UniProtKB-UniRule"/>
</dbReference>
<organism evidence="7 8">
    <name type="scientific">Anaeroglobus geminatus F0357</name>
    <dbReference type="NCBI Taxonomy" id="861450"/>
    <lineage>
        <taxon>Bacteria</taxon>
        <taxon>Bacillati</taxon>
        <taxon>Bacillota</taxon>
        <taxon>Negativicutes</taxon>
        <taxon>Veillonellales</taxon>
        <taxon>Veillonellaceae</taxon>
        <taxon>Anaeroglobus</taxon>
    </lineage>
</organism>
<dbReference type="STRING" id="861450.HMPREF0080_00185"/>
<evidence type="ECO:0000313" key="7">
    <source>
        <dbReference type="EMBL" id="EHM43536.1"/>
    </source>
</evidence>
<dbReference type="PANTHER" id="PTHR35798">
    <property type="entry name" value="CELL DIVISION PROTEIN SEPF"/>
    <property type="match status" value="1"/>
</dbReference>
<feature type="compositionally biased region" description="Acidic residues" evidence="6">
    <location>
        <begin position="18"/>
        <end position="37"/>
    </location>
</feature>
<gene>
    <name evidence="5" type="primary">sepF</name>
    <name evidence="7" type="ORF">HMPREF0080_00185</name>
</gene>
<keyword evidence="5" id="KW-0963">Cytoplasm</keyword>
<dbReference type="Pfam" id="PF04472">
    <property type="entry name" value="SepF"/>
    <property type="match status" value="1"/>
</dbReference>
<dbReference type="HAMAP" id="MF_01197">
    <property type="entry name" value="SepF"/>
    <property type="match status" value="1"/>
</dbReference>
<keyword evidence="1 5" id="KW-0132">Cell division</keyword>
<keyword evidence="8" id="KW-1185">Reference proteome</keyword>
<reference evidence="7 8" key="1">
    <citation type="submission" date="2011-08" db="EMBL/GenBank/DDBJ databases">
        <authorList>
            <person name="Weinstock G."/>
            <person name="Sodergren E."/>
            <person name="Clifton S."/>
            <person name="Fulton L."/>
            <person name="Fulton B."/>
            <person name="Courtney L."/>
            <person name="Fronick C."/>
            <person name="Harrison M."/>
            <person name="Strong C."/>
            <person name="Farmer C."/>
            <person name="Delahaunty K."/>
            <person name="Markovic C."/>
            <person name="Hall O."/>
            <person name="Minx P."/>
            <person name="Tomlinson C."/>
            <person name="Mitreva M."/>
            <person name="Hou S."/>
            <person name="Chen J."/>
            <person name="Wollam A."/>
            <person name="Pepin K.H."/>
            <person name="Johnson M."/>
            <person name="Bhonagiri V."/>
            <person name="Zhang X."/>
            <person name="Suruliraj S."/>
            <person name="Warren W."/>
            <person name="Chinwalla A."/>
            <person name="Mardis E.R."/>
            <person name="Wilson R.K."/>
        </authorList>
    </citation>
    <scope>NUCLEOTIDE SEQUENCE [LARGE SCALE GENOMIC DNA]</scope>
    <source>
        <strain evidence="7 8">F0357</strain>
    </source>
</reference>
<dbReference type="PANTHER" id="PTHR35798:SF1">
    <property type="entry name" value="CELL DIVISION PROTEIN SEPF"/>
    <property type="match status" value="1"/>
</dbReference>
<evidence type="ECO:0000256" key="1">
    <source>
        <dbReference type="ARBA" id="ARBA00022618"/>
    </source>
</evidence>
<dbReference type="Proteomes" id="UP000005481">
    <property type="component" value="Unassembled WGS sequence"/>
</dbReference>
<dbReference type="EMBL" id="AGCJ01000007">
    <property type="protein sequence ID" value="EHM43536.1"/>
    <property type="molecule type" value="Genomic_DNA"/>
</dbReference>
<dbReference type="RefSeq" id="WP_006789168.1">
    <property type="nucleotide sequence ID" value="NZ_JH417566.1"/>
</dbReference>
<evidence type="ECO:0000256" key="3">
    <source>
        <dbReference type="ARBA" id="ARBA00023306"/>
    </source>
</evidence>
<dbReference type="OrthoDB" id="9815206at2"/>
<dbReference type="Gene3D" id="3.30.110.150">
    <property type="entry name" value="SepF-like protein"/>
    <property type="match status" value="1"/>
</dbReference>
<protein>
    <recommendedName>
        <fullName evidence="5">Cell division protein SepF</fullName>
    </recommendedName>
</protein>
<evidence type="ECO:0000256" key="2">
    <source>
        <dbReference type="ARBA" id="ARBA00023210"/>
    </source>
</evidence>
<evidence type="ECO:0000256" key="5">
    <source>
        <dbReference type="HAMAP-Rule" id="MF_01197"/>
    </source>
</evidence>
<feature type="region of interest" description="Disordered" evidence="6">
    <location>
        <begin position="15"/>
        <end position="61"/>
    </location>
</feature>
<name>G9YEX5_9FIRM</name>
<keyword evidence="2 5" id="KW-0717">Septation</keyword>
<evidence type="ECO:0000256" key="4">
    <source>
        <dbReference type="ARBA" id="ARBA00044936"/>
    </source>
</evidence>
<keyword evidence="3 5" id="KW-0131">Cell cycle</keyword>
<evidence type="ECO:0000313" key="8">
    <source>
        <dbReference type="Proteomes" id="UP000005481"/>
    </source>
</evidence>
<dbReference type="HOGENOM" id="CLU_078499_4_0_9"/>
<accession>G9YEX5</accession>
<dbReference type="AlphaFoldDB" id="G9YEX5"/>
<comment type="subcellular location">
    <subcellularLocation>
        <location evidence="5">Cytoplasm</location>
    </subcellularLocation>
    <text evidence="5">Localizes to the division site, in a FtsZ-dependent manner.</text>
</comment>
<dbReference type="PATRIC" id="fig|861450.3.peg.179"/>
<dbReference type="InterPro" id="IPR023052">
    <property type="entry name" value="Cell_div_SepF"/>
</dbReference>
<proteinExistence type="inferred from homology"/>
<dbReference type="GO" id="GO:0000917">
    <property type="term" value="P:division septum assembly"/>
    <property type="evidence" value="ECO:0007669"/>
    <property type="project" value="UniProtKB-KW"/>
</dbReference>
<comment type="subunit">
    <text evidence="5">Homodimer. Interacts with FtsZ.</text>
</comment>
<dbReference type="eggNOG" id="COG1799">
    <property type="taxonomic scope" value="Bacteria"/>
</dbReference>
<evidence type="ECO:0000256" key="6">
    <source>
        <dbReference type="SAM" id="MobiDB-lite"/>
    </source>
</evidence>
<dbReference type="InterPro" id="IPR038594">
    <property type="entry name" value="SepF-like_sf"/>
</dbReference>